<proteinExistence type="inferred from homology"/>
<dbReference type="Proteomes" id="UP000183567">
    <property type="component" value="Unassembled WGS sequence"/>
</dbReference>
<dbReference type="InterPro" id="IPR034686">
    <property type="entry name" value="Terpene_cyclase-like_2"/>
</dbReference>
<sequence length="609" mass="69305">MRYHDAVAIFDPAPFTNRMGLHCRMYLDDVINSLLSFFKMSTIVSPPTKFVLPDLVSHCDFKLRINRHHKQATVQSKRWLFRGDSLSQESRKAIHGLKAGRLTSMCYPDVGFPQLRVCCDFLTYLFHLDNLSDDMDNAGTKSVADLVLNSLHHPYHYYSSARLNRMTKDFYRRMLPTASPGTCRRFIETMDLFFQAVHMQAFDRAKGIVPDLESYISQRRDTSGCKPCWALIEYANNLDIPDEVMEHPIIQSLGEAANDLDIFSYNVEQSKGDTHNMICVVMYEQGLDLQSAVDFVGELCKQSIDRFNEDRKLIPSWGPKIDKDIAIYVTGLADWIVGSLHWSFDSTRYFQNSGQEVKKTRVINLLPRRKLECPIIQSLGESANDSLTLSNEILSCDAEQSKGDVHNIIPVDCKQSIDRFDESCEIIPSWSPKVNKDVAVYVLGLADWIIGSLHRSFDSTRYFQNSGWEFKRTRVVNLFLRRKLEHPMIHSLSDSATQSNASTFVVFSCNVEQSKGGTHNTIPVVMHEQTEQQLDLQFAVDFVGDLCKQSIGRFNESRKLIPSWGSKISTVCGLADRIVGSLHSSWSFGSVQDVEMARVVNLFPLSLRN</sequence>
<comment type="cofactor">
    <cofactor evidence="1 6">
        <name>Mg(2+)</name>
        <dbReference type="ChEBI" id="CHEBI:18420"/>
    </cofactor>
</comment>
<evidence type="ECO:0000256" key="5">
    <source>
        <dbReference type="ARBA" id="ARBA00023239"/>
    </source>
</evidence>
<dbReference type="EMBL" id="LVVM01005090">
    <property type="protein sequence ID" value="OJA11390.1"/>
    <property type="molecule type" value="Genomic_DNA"/>
</dbReference>
<gene>
    <name evidence="7" type="ORF">AZE42_03950</name>
</gene>
<reference evidence="7 8" key="1">
    <citation type="submission" date="2016-03" db="EMBL/GenBank/DDBJ databases">
        <title>Comparative genomics of the ectomycorrhizal sister species Rhizopogon vinicolor and Rhizopogon vesiculosus (Basidiomycota: Boletales) reveals a divergence of the mating type B locus.</title>
        <authorList>
            <person name="Mujic A.B."/>
            <person name="Kuo A."/>
            <person name="Tritt A."/>
            <person name="Lipzen A."/>
            <person name="Chen C."/>
            <person name="Johnson J."/>
            <person name="Sharma A."/>
            <person name="Barry K."/>
            <person name="Grigoriev I.V."/>
            <person name="Spatafora J.W."/>
        </authorList>
    </citation>
    <scope>NUCLEOTIDE SEQUENCE [LARGE SCALE GENOMIC DNA]</scope>
    <source>
        <strain evidence="7 8">AM-OR11-056</strain>
    </source>
</reference>
<comment type="caution">
    <text evidence="7">The sequence shown here is derived from an EMBL/GenBank/DDBJ whole genome shotgun (WGS) entry which is preliminary data.</text>
</comment>
<evidence type="ECO:0000313" key="7">
    <source>
        <dbReference type="EMBL" id="OJA11390.1"/>
    </source>
</evidence>
<dbReference type="PANTHER" id="PTHR35201:SF4">
    <property type="entry name" value="BETA-PINACENE SYNTHASE-RELATED"/>
    <property type="match status" value="1"/>
</dbReference>
<evidence type="ECO:0000256" key="4">
    <source>
        <dbReference type="ARBA" id="ARBA00022842"/>
    </source>
</evidence>
<keyword evidence="4 6" id="KW-0460">Magnesium</keyword>
<keyword evidence="8" id="KW-1185">Reference proteome</keyword>
<evidence type="ECO:0000313" key="8">
    <source>
        <dbReference type="Proteomes" id="UP000183567"/>
    </source>
</evidence>
<dbReference type="Gene3D" id="1.10.600.10">
    <property type="entry name" value="Farnesyl Diphosphate Synthase"/>
    <property type="match status" value="3"/>
</dbReference>
<dbReference type="GO" id="GO:0046872">
    <property type="term" value="F:metal ion binding"/>
    <property type="evidence" value="ECO:0007669"/>
    <property type="project" value="UniProtKB-KW"/>
</dbReference>
<evidence type="ECO:0000256" key="3">
    <source>
        <dbReference type="ARBA" id="ARBA00022723"/>
    </source>
</evidence>
<evidence type="ECO:0000256" key="2">
    <source>
        <dbReference type="ARBA" id="ARBA00006333"/>
    </source>
</evidence>
<accession>A0A1J8PQE1</accession>
<dbReference type="AlphaFoldDB" id="A0A1J8PQE1"/>
<dbReference type="InterPro" id="IPR008949">
    <property type="entry name" value="Isoprenoid_synthase_dom_sf"/>
</dbReference>
<organism evidence="7 8">
    <name type="scientific">Rhizopogon vesiculosus</name>
    <dbReference type="NCBI Taxonomy" id="180088"/>
    <lineage>
        <taxon>Eukaryota</taxon>
        <taxon>Fungi</taxon>
        <taxon>Dikarya</taxon>
        <taxon>Basidiomycota</taxon>
        <taxon>Agaricomycotina</taxon>
        <taxon>Agaricomycetes</taxon>
        <taxon>Agaricomycetidae</taxon>
        <taxon>Boletales</taxon>
        <taxon>Suillineae</taxon>
        <taxon>Rhizopogonaceae</taxon>
        <taxon>Rhizopogon</taxon>
    </lineage>
</organism>
<keyword evidence="3 6" id="KW-0479">Metal-binding</keyword>
<evidence type="ECO:0000256" key="6">
    <source>
        <dbReference type="RuleBase" id="RU366034"/>
    </source>
</evidence>
<name>A0A1J8PQE1_9AGAM</name>
<dbReference type="GO" id="GO:0008299">
    <property type="term" value="P:isoprenoid biosynthetic process"/>
    <property type="evidence" value="ECO:0007669"/>
    <property type="project" value="UniProtKB-ARBA"/>
</dbReference>
<protein>
    <recommendedName>
        <fullName evidence="6">Terpene synthase</fullName>
        <ecNumber evidence="6">4.2.3.-</ecNumber>
    </recommendedName>
</protein>
<evidence type="ECO:0000256" key="1">
    <source>
        <dbReference type="ARBA" id="ARBA00001946"/>
    </source>
</evidence>
<dbReference type="Pfam" id="PF19086">
    <property type="entry name" value="Terpene_syn_C_2"/>
    <property type="match status" value="3"/>
</dbReference>
<dbReference type="EC" id="4.2.3.-" evidence="6"/>
<dbReference type="OrthoDB" id="2861623at2759"/>
<dbReference type="SUPFAM" id="SSF48576">
    <property type="entry name" value="Terpenoid synthases"/>
    <property type="match status" value="3"/>
</dbReference>
<keyword evidence="5 6" id="KW-0456">Lyase</keyword>
<dbReference type="PANTHER" id="PTHR35201">
    <property type="entry name" value="TERPENE SYNTHASE"/>
    <property type="match status" value="1"/>
</dbReference>
<dbReference type="GO" id="GO:0010333">
    <property type="term" value="F:terpene synthase activity"/>
    <property type="evidence" value="ECO:0007669"/>
    <property type="project" value="InterPro"/>
</dbReference>
<comment type="similarity">
    <text evidence="2 6">Belongs to the terpene synthase family.</text>
</comment>